<sequence length="188" mass="21296">MALAERMGLEGEELRAWLDEQEARARDERAAEREARKELLELEERRERNLQLQLKVAESESNPESTVTQNTSLAIETTDQCRLEPAERLSTDVIYYAPAHAYGTAMAPIMQTERTGYLRAVGTEDLRGHGESVMMKPTKLPVLYFQRNPKSFSIRCIVRVLIVGMSMSVSLMTSLRSFSAVGISLRMK</sequence>
<evidence type="ECO:0000313" key="2">
    <source>
        <dbReference type="Proteomes" id="UP000821845"/>
    </source>
</evidence>
<accession>A0ACB7RXK7</accession>
<reference evidence="1" key="1">
    <citation type="submission" date="2020-05" db="EMBL/GenBank/DDBJ databases">
        <title>Large-scale comparative analyses of tick genomes elucidate their genetic diversity and vector capacities.</title>
        <authorList>
            <person name="Jia N."/>
            <person name="Wang J."/>
            <person name="Shi W."/>
            <person name="Du L."/>
            <person name="Sun Y."/>
            <person name="Zhan W."/>
            <person name="Jiang J."/>
            <person name="Wang Q."/>
            <person name="Zhang B."/>
            <person name="Ji P."/>
            <person name="Sakyi L.B."/>
            <person name="Cui X."/>
            <person name="Yuan T."/>
            <person name="Jiang B."/>
            <person name="Yang W."/>
            <person name="Lam T.T.-Y."/>
            <person name="Chang Q."/>
            <person name="Ding S."/>
            <person name="Wang X."/>
            <person name="Zhu J."/>
            <person name="Ruan X."/>
            <person name="Zhao L."/>
            <person name="Wei J."/>
            <person name="Que T."/>
            <person name="Du C."/>
            <person name="Cheng J."/>
            <person name="Dai P."/>
            <person name="Han X."/>
            <person name="Huang E."/>
            <person name="Gao Y."/>
            <person name="Liu J."/>
            <person name="Shao H."/>
            <person name="Ye R."/>
            <person name="Li L."/>
            <person name="Wei W."/>
            <person name="Wang X."/>
            <person name="Wang C."/>
            <person name="Yang T."/>
            <person name="Huo Q."/>
            <person name="Li W."/>
            <person name="Guo W."/>
            <person name="Chen H."/>
            <person name="Zhou L."/>
            <person name="Ni X."/>
            <person name="Tian J."/>
            <person name="Zhou Y."/>
            <person name="Sheng Y."/>
            <person name="Liu T."/>
            <person name="Pan Y."/>
            <person name="Xia L."/>
            <person name="Li J."/>
            <person name="Zhao F."/>
            <person name="Cao W."/>
        </authorList>
    </citation>
    <scope>NUCLEOTIDE SEQUENCE</scope>
    <source>
        <strain evidence="1">Hyas-2018</strain>
    </source>
</reference>
<gene>
    <name evidence="1" type="ORF">HPB50_008075</name>
</gene>
<protein>
    <submittedName>
        <fullName evidence="1">Uncharacterized protein</fullName>
    </submittedName>
</protein>
<keyword evidence="2" id="KW-1185">Reference proteome</keyword>
<organism evidence="1 2">
    <name type="scientific">Hyalomma asiaticum</name>
    <name type="common">Tick</name>
    <dbReference type="NCBI Taxonomy" id="266040"/>
    <lineage>
        <taxon>Eukaryota</taxon>
        <taxon>Metazoa</taxon>
        <taxon>Ecdysozoa</taxon>
        <taxon>Arthropoda</taxon>
        <taxon>Chelicerata</taxon>
        <taxon>Arachnida</taxon>
        <taxon>Acari</taxon>
        <taxon>Parasitiformes</taxon>
        <taxon>Ixodida</taxon>
        <taxon>Ixodoidea</taxon>
        <taxon>Ixodidae</taxon>
        <taxon>Hyalomminae</taxon>
        <taxon>Hyalomma</taxon>
    </lineage>
</organism>
<dbReference type="Proteomes" id="UP000821845">
    <property type="component" value="Chromosome 7"/>
</dbReference>
<name>A0ACB7RXK7_HYAAI</name>
<dbReference type="EMBL" id="CM023487">
    <property type="protein sequence ID" value="KAH6925627.1"/>
    <property type="molecule type" value="Genomic_DNA"/>
</dbReference>
<comment type="caution">
    <text evidence="1">The sequence shown here is derived from an EMBL/GenBank/DDBJ whole genome shotgun (WGS) entry which is preliminary data.</text>
</comment>
<proteinExistence type="predicted"/>
<evidence type="ECO:0000313" key="1">
    <source>
        <dbReference type="EMBL" id="KAH6925627.1"/>
    </source>
</evidence>